<feature type="transmembrane region" description="Helical" evidence="7">
    <location>
        <begin position="284"/>
        <end position="303"/>
    </location>
</feature>
<dbReference type="GO" id="GO:0005765">
    <property type="term" value="C:lysosomal membrane"/>
    <property type="evidence" value="ECO:0007669"/>
    <property type="project" value="TreeGrafter"/>
</dbReference>
<dbReference type="Proteomes" id="UP000092461">
    <property type="component" value="Unassembled WGS sequence"/>
</dbReference>
<keyword evidence="6 7" id="KW-0472">Membrane</keyword>
<evidence type="ECO:0000256" key="5">
    <source>
        <dbReference type="ARBA" id="ARBA00022989"/>
    </source>
</evidence>
<keyword evidence="4 7" id="KW-0812">Transmembrane</keyword>
<feature type="transmembrane region" description="Helical" evidence="7">
    <location>
        <begin position="146"/>
        <end position="165"/>
    </location>
</feature>
<dbReference type="GO" id="GO:0005770">
    <property type="term" value="C:late endosome"/>
    <property type="evidence" value="ECO:0007669"/>
    <property type="project" value="TreeGrafter"/>
</dbReference>
<evidence type="ECO:0000313" key="9">
    <source>
        <dbReference type="EnsemblMetazoa" id="LLOJ005981-PA"/>
    </source>
</evidence>
<dbReference type="VEuPathDB" id="VectorBase:LLONM1_002894"/>
<feature type="transmembrane region" description="Helical" evidence="7">
    <location>
        <begin position="53"/>
        <end position="72"/>
    </location>
</feature>
<dbReference type="InterPro" id="IPR029399">
    <property type="entry name" value="TMEM192"/>
</dbReference>
<evidence type="ECO:0000256" key="1">
    <source>
        <dbReference type="ARBA" id="ARBA00004141"/>
    </source>
</evidence>
<reference evidence="10" key="1">
    <citation type="submission" date="2012-05" db="EMBL/GenBank/DDBJ databases">
        <title>Whole Genome Assembly of Lutzomyia longipalpis.</title>
        <authorList>
            <person name="Richards S."/>
            <person name="Qu C."/>
            <person name="Dillon R."/>
            <person name="Worley K."/>
            <person name="Scherer S."/>
            <person name="Batterton M."/>
            <person name="Taylor A."/>
            <person name="Hawes A."/>
            <person name="Hernandez B."/>
            <person name="Kovar C."/>
            <person name="Mandapat C."/>
            <person name="Pham C."/>
            <person name="Qu C."/>
            <person name="Jing C."/>
            <person name="Bess C."/>
            <person name="Bandaranaike D."/>
            <person name="Ngo D."/>
            <person name="Ongeri F."/>
            <person name="Arias F."/>
            <person name="Lara F."/>
            <person name="Weissenberger G."/>
            <person name="Kamau G."/>
            <person name="Han H."/>
            <person name="Shen H."/>
            <person name="Dinh H."/>
            <person name="Khalil I."/>
            <person name="Jones J."/>
            <person name="Shafer J."/>
            <person name="Jayaseelan J."/>
            <person name="Quiroz J."/>
            <person name="Blankenburg K."/>
            <person name="Nguyen L."/>
            <person name="Jackson L."/>
            <person name="Francisco L."/>
            <person name="Tang L.-Y."/>
            <person name="Pu L.-L."/>
            <person name="Perales L."/>
            <person name="Lorensuhewa L."/>
            <person name="Munidasa M."/>
            <person name="Coyle M."/>
            <person name="Taylor M."/>
            <person name="Puazo M."/>
            <person name="Firestine M."/>
            <person name="Scheel M."/>
            <person name="Javaid M."/>
            <person name="Wang M."/>
            <person name="Li M."/>
            <person name="Tabassum N."/>
            <person name="Saada N."/>
            <person name="Osuji N."/>
            <person name="Aqrawi P."/>
            <person name="Fu Q."/>
            <person name="Thornton R."/>
            <person name="Raj R."/>
            <person name="Goodspeed R."/>
            <person name="Mata R."/>
            <person name="Najjar R."/>
            <person name="Gubbala S."/>
            <person name="Lee S."/>
            <person name="Denson S."/>
            <person name="Patil S."/>
            <person name="Macmil S."/>
            <person name="Qi S."/>
            <person name="Matskevitch T."/>
            <person name="Palculict T."/>
            <person name="Mathew T."/>
            <person name="Vee V."/>
            <person name="Velamala V."/>
            <person name="Korchina V."/>
            <person name="Cai W."/>
            <person name="Liu W."/>
            <person name="Dai W."/>
            <person name="Zou X."/>
            <person name="Zhu Y."/>
            <person name="Zhang Y."/>
            <person name="Wu Y.-Q."/>
            <person name="Xin Y."/>
            <person name="Nazarath L."/>
            <person name="Kovar C."/>
            <person name="Han Y."/>
            <person name="Muzny D."/>
            <person name="Gibbs R."/>
        </authorList>
    </citation>
    <scope>NUCLEOTIDE SEQUENCE [LARGE SCALE GENOMIC DNA]</scope>
    <source>
        <strain evidence="10">Jacobina</strain>
    </source>
</reference>
<evidence type="ECO:0000256" key="6">
    <source>
        <dbReference type="ARBA" id="ARBA00023136"/>
    </source>
</evidence>
<feature type="transmembrane region" description="Helical" evidence="7">
    <location>
        <begin position="27"/>
        <end position="47"/>
    </location>
</feature>
<dbReference type="PANTHER" id="PTHR31592">
    <property type="entry name" value="TRANSMEMBRANE PROTEIN 192"/>
    <property type="match status" value="1"/>
</dbReference>
<evidence type="ECO:0000313" key="8">
    <source>
        <dbReference type="EMBL" id="MBC1180348.1"/>
    </source>
</evidence>
<feature type="transmembrane region" description="Helical" evidence="7">
    <location>
        <begin position="190"/>
        <end position="209"/>
    </location>
</feature>
<evidence type="ECO:0000256" key="7">
    <source>
        <dbReference type="SAM" id="Phobius"/>
    </source>
</evidence>
<name>A0A1B0CMU3_LUTLO</name>
<dbReference type="AlphaFoldDB" id="A0A1B0CMU3"/>
<dbReference type="VEuPathDB" id="VectorBase:LLOJ005981"/>
<keyword evidence="10" id="KW-1185">Reference proteome</keyword>
<comment type="similarity">
    <text evidence="2">Belongs to the TMEM192 family.</text>
</comment>
<comment type="subcellular location">
    <subcellularLocation>
        <location evidence="1">Membrane</location>
        <topology evidence="1">Multi-pass membrane protein</topology>
    </subcellularLocation>
</comment>
<proteinExistence type="inferred from homology"/>
<evidence type="ECO:0000313" key="10">
    <source>
        <dbReference type="Proteomes" id="UP000092461"/>
    </source>
</evidence>
<reference evidence="9" key="3">
    <citation type="submission" date="2020-05" db="UniProtKB">
        <authorList>
            <consortium name="EnsemblMetazoa"/>
        </authorList>
    </citation>
    <scope>IDENTIFICATION</scope>
    <source>
        <strain evidence="9">Jacobina</strain>
    </source>
</reference>
<keyword evidence="5 7" id="KW-1133">Transmembrane helix</keyword>
<dbReference type="EMBL" id="AJWK01019170">
    <property type="status" value="NOT_ANNOTATED_CDS"/>
    <property type="molecule type" value="Genomic_DNA"/>
</dbReference>
<feature type="transmembrane region" description="Helical" evidence="7">
    <location>
        <begin position="113"/>
        <end position="134"/>
    </location>
</feature>
<evidence type="ECO:0000256" key="3">
    <source>
        <dbReference type="ARBA" id="ARBA00014635"/>
    </source>
</evidence>
<dbReference type="EnsemblMetazoa" id="LLOJ005981-RA">
    <property type="protein sequence ID" value="LLOJ005981-PA"/>
    <property type="gene ID" value="LLOJ005981"/>
</dbReference>
<dbReference type="EMBL" id="GITU01011645">
    <property type="protein sequence ID" value="MBC1180348.1"/>
    <property type="molecule type" value="Transcribed_RNA"/>
</dbReference>
<feature type="transmembrane region" description="Helical" evidence="7">
    <location>
        <begin position="323"/>
        <end position="346"/>
    </location>
</feature>
<evidence type="ECO:0000256" key="4">
    <source>
        <dbReference type="ARBA" id="ARBA00022692"/>
    </source>
</evidence>
<dbReference type="EMBL" id="AJWK01019168">
    <property type="status" value="NOT_ANNOTATED_CDS"/>
    <property type="molecule type" value="Genomic_DNA"/>
</dbReference>
<evidence type="ECO:0000256" key="2">
    <source>
        <dbReference type="ARBA" id="ARBA00006314"/>
    </source>
</evidence>
<organism evidence="9 10">
    <name type="scientific">Lutzomyia longipalpis</name>
    <name type="common">Sand fly</name>
    <dbReference type="NCBI Taxonomy" id="7200"/>
    <lineage>
        <taxon>Eukaryota</taxon>
        <taxon>Metazoa</taxon>
        <taxon>Ecdysozoa</taxon>
        <taxon>Arthropoda</taxon>
        <taxon>Hexapoda</taxon>
        <taxon>Insecta</taxon>
        <taxon>Pterygota</taxon>
        <taxon>Neoptera</taxon>
        <taxon>Endopterygota</taxon>
        <taxon>Diptera</taxon>
        <taxon>Nematocera</taxon>
        <taxon>Psychodoidea</taxon>
        <taxon>Psychodidae</taxon>
        <taxon>Lutzomyia</taxon>
        <taxon>Lutzomyia</taxon>
    </lineage>
</organism>
<dbReference type="EMBL" id="AJWK01019169">
    <property type="status" value="NOT_ANNOTATED_CDS"/>
    <property type="molecule type" value="Genomic_DNA"/>
</dbReference>
<protein>
    <recommendedName>
        <fullName evidence="3">Transmembrane protein 192</fullName>
    </recommendedName>
</protein>
<dbReference type="Pfam" id="PF14802">
    <property type="entry name" value="TMEM192"/>
    <property type="match status" value="3"/>
</dbReference>
<dbReference type="PANTHER" id="PTHR31592:SF1">
    <property type="entry name" value="TRANSMEMBRANE PROTEIN 192"/>
    <property type="match status" value="1"/>
</dbReference>
<feature type="transmembrane region" description="Helical" evidence="7">
    <location>
        <begin position="229"/>
        <end position="252"/>
    </location>
</feature>
<reference evidence="8" key="2">
    <citation type="journal article" date="2020" name="BMC">
        <title>Leishmania infection induces a limited differential gene expression in the sand fly midgut.</title>
        <authorList>
            <person name="Coutinho-Abreu I.V."/>
            <person name="Serafim T.D."/>
            <person name="Meneses C."/>
            <person name="Kamhawi S."/>
            <person name="Oliveira F."/>
            <person name="Valenzuela J.G."/>
        </authorList>
    </citation>
    <scope>NUCLEOTIDE SEQUENCE</scope>
    <source>
        <strain evidence="8">Jacobina</strain>
        <tissue evidence="8">Midgut</tissue>
    </source>
</reference>
<accession>A0A1B0CMU3</accession>
<sequence>MDLEPVLGEENGNDNFRPLKTIPVFSFHLLVSALISIVGVGMAVVFPDNKRCEAYFLMLYLRVIFWFITLNSKKYFIITYFRINSQRETMDLEPVLGEENGNDNFRPLKTIPVFSFHLLVSALISIVGVGMAVVFPDNKRCEAYFLMLYLRVIFWFITLLFDHVIKYHHDKLRMNGFHDFHRATGVHKSVPLYLVSLWNTAIMAIQALMQHYYGDDFGEHCIQSFFSPIVYVSVFTAVECGILAIIHGTYIARLFDHVIKYHHDKLRMNGFHDFHRATGVHKSVPLYLVSLWNTAIMAIQALMQHYYGDDFGEHCIQSFFSPIVYVSVFTAVECGILAIIHGTYIARVMRFNRARPLPDAMRGSFEGCSSVGLTQRNADVAELLEKQADLISFLQDHNLRLNQRLMQMNSEVRTITLPPS</sequence>